<keyword evidence="2" id="KW-0472">Membrane</keyword>
<proteinExistence type="predicted"/>
<keyword evidence="2" id="KW-1133">Transmembrane helix</keyword>
<comment type="caution">
    <text evidence="3">The sequence shown here is derived from an EMBL/GenBank/DDBJ whole genome shotgun (WGS) entry which is preliminary data.</text>
</comment>
<sequence length="527" mass="54689">MSATFANASDGGSTNFTQCVPWPNYDVLLREMAWSHCWRYDCLPAEFFGKPYVLTIREVSKHNIARMPPARYELITLPAPYGMAINVTLNPADGGLPMGFNSTVGGLVVGGRLQVVDVPALANVTISYIIPAVYGLDGLAAAVMLRMIPGTQNPAPPRPPSPPPSPPSPPPLPAGTPQVLITTDFMVTASIPVESIVGSNAGITHGGYYVTVPIAYYNYLTMPDCSDASTNAYKQTVARTLGLSDVSAITVSCRYATAAASQPIARRLLRGITQLAVRAGLVSGREAPRVLPPDRRGLQASSSEQTTPMLNVYLTTATSDTSTNPGSVAQNNCKLLEEIGGTCDATKNQVANLFRAEMAVAESATAAGNGCEAAISKIAAEILAAAPEASKYDVNPTLCKQTPLNKQPGASPSAEGAPSASDSPAPDSSGSGGVAPATPSGTAAASSAMSLGTIVGIVVGAVGGSVVLAVVAVTIKRRMDSRGHLAFVHPDSRMSPGARRWRTYSMQQEEQQARSGRGAIAGVSVYS</sequence>
<evidence type="ECO:0000313" key="3">
    <source>
        <dbReference type="EMBL" id="KXZ43347.1"/>
    </source>
</evidence>
<accession>A0A150G0I8</accession>
<feature type="compositionally biased region" description="Pro residues" evidence="1">
    <location>
        <begin position="154"/>
        <end position="174"/>
    </location>
</feature>
<gene>
    <name evidence="3" type="ORF">GPECTOR_93g617</name>
</gene>
<evidence type="ECO:0000256" key="2">
    <source>
        <dbReference type="SAM" id="Phobius"/>
    </source>
</evidence>
<keyword evidence="2" id="KW-0812">Transmembrane</keyword>
<feature type="compositionally biased region" description="Low complexity" evidence="1">
    <location>
        <begin position="408"/>
        <end position="442"/>
    </location>
</feature>
<organism evidence="3 4">
    <name type="scientific">Gonium pectorale</name>
    <name type="common">Green alga</name>
    <dbReference type="NCBI Taxonomy" id="33097"/>
    <lineage>
        <taxon>Eukaryota</taxon>
        <taxon>Viridiplantae</taxon>
        <taxon>Chlorophyta</taxon>
        <taxon>core chlorophytes</taxon>
        <taxon>Chlorophyceae</taxon>
        <taxon>CS clade</taxon>
        <taxon>Chlamydomonadales</taxon>
        <taxon>Volvocaceae</taxon>
        <taxon>Gonium</taxon>
    </lineage>
</organism>
<evidence type="ECO:0000313" key="4">
    <source>
        <dbReference type="Proteomes" id="UP000075714"/>
    </source>
</evidence>
<feature type="region of interest" description="Disordered" evidence="1">
    <location>
        <begin position="399"/>
        <end position="442"/>
    </location>
</feature>
<dbReference type="Proteomes" id="UP000075714">
    <property type="component" value="Unassembled WGS sequence"/>
</dbReference>
<feature type="region of interest" description="Disordered" evidence="1">
    <location>
        <begin position="151"/>
        <end position="175"/>
    </location>
</feature>
<dbReference type="AlphaFoldDB" id="A0A150G0I8"/>
<evidence type="ECO:0000256" key="1">
    <source>
        <dbReference type="SAM" id="MobiDB-lite"/>
    </source>
</evidence>
<dbReference type="OrthoDB" id="551414at2759"/>
<dbReference type="EMBL" id="LSYV01000094">
    <property type="protein sequence ID" value="KXZ43347.1"/>
    <property type="molecule type" value="Genomic_DNA"/>
</dbReference>
<reference evidence="4" key="1">
    <citation type="journal article" date="2016" name="Nat. Commun.">
        <title>The Gonium pectorale genome demonstrates co-option of cell cycle regulation during the evolution of multicellularity.</title>
        <authorList>
            <person name="Hanschen E.R."/>
            <person name="Marriage T.N."/>
            <person name="Ferris P.J."/>
            <person name="Hamaji T."/>
            <person name="Toyoda A."/>
            <person name="Fujiyama A."/>
            <person name="Neme R."/>
            <person name="Noguchi H."/>
            <person name="Minakuchi Y."/>
            <person name="Suzuki M."/>
            <person name="Kawai-Toyooka H."/>
            <person name="Smith D.R."/>
            <person name="Sparks H."/>
            <person name="Anderson J."/>
            <person name="Bakaric R."/>
            <person name="Luria V."/>
            <person name="Karger A."/>
            <person name="Kirschner M.W."/>
            <person name="Durand P.M."/>
            <person name="Michod R.E."/>
            <person name="Nozaki H."/>
            <person name="Olson B.J."/>
        </authorList>
    </citation>
    <scope>NUCLEOTIDE SEQUENCE [LARGE SCALE GENOMIC DNA]</scope>
    <source>
        <strain evidence="4">NIES-2863</strain>
    </source>
</reference>
<feature type="transmembrane region" description="Helical" evidence="2">
    <location>
        <begin position="448"/>
        <end position="475"/>
    </location>
</feature>
<protein>
    <submittedName>
        <fullName evidence="3">Uncharacterized protein</fullName>
    </submittedName>
</protein>
<name>A0A150G0I8_GONPE</name>
<keyword evidence="4" id="KW-1185">Reference proteome</keyword>
<dbReference type="STRING" id="33097.A0A150G0I8"/>